<evidence type="ECO:0000313" key="2">
    <source>
        <dbReference type="Proteomes" id="UP001279734"/>
    </source>
</evidence>
<dbReference type="Proteomes" id="UP001279734">
    <property type="component" value="Unassembled WGS sequence"/>
</dbReference>
<name>A0AAD3T851_NEPGR</name>
<gene>
    <name evidence="1" type="ORF">Nepgr_025605</name>
</gene>
<reference evidence="1" key="1">
    <citation type="submission" date="2023-05" db="EMBL/GenBank/DDBJ databases">
        <title>Nepenthes gracilis genome sequencing.</title>
        <authorList>
            <person name="Fukushima K."/>
        </authorList>
    </citation>
    <scope>NUCLEOTIDE SEQUENCE</scope>
    <source>
        <strain evidence="1">SING2019-196</strain>
    </source>
</reference>
<proteinExistence type="predicted"/>
<evidence type="ECO:0000313" key="1">
    <source>
        <dbReference type="EMBL" id="GMH23762.1"/>
    </source>
</evidence>
<dbReference type="AlphaFoldDB" id="A0AAD3T851"/>
<organism evidence="1 2">
    <name type="scientific">Nepenthes gracilis</name>
    <name type="common">Slender pitcher plant</name>
    <dbReference type="NCBI Taxonomy" id="150966"/>
    <lineage>
        <taxon>Eukaryota</taxon>
        <taxon>Viridiplantae</taxon>
        <taxon>Streptophyta</taxon>
        <taxon>Embryophyta</taxon>
        <taxon>Tracheophyta</taxon>
        <taxon>Spermatophyta</taxon>
        <taxon>Magnoliopsida</taxon>
        <taxon>eudicotyledons</taxon>
        <taxon>Gunneridae</taxon>
        <taxon>Pentapetalae</taxon>
        <taxon>Caryophyllales</taxon>
        <taxon>Nepenthaceae</taxon>
        <taxon>Nepenthes</taxon>
    </lineage>
</organism>
<comment type="caution">
    <text evidence="1">The sequence shown here is derived from an EMBL/GenBank/DDBJ whole genome shotgun (WGS) entry which is preliminary data.</text>
</comment>
<sequence length="107" mass="12020">MFFSISRPQRRQSSSVVHQSSVHRISVRCCDSIIVASSPLVDRKSLYFLFVDWKSPVVNCKSHRSSSEEPRSLYSIVIIRTSVPVPALPFAIDAIAIVSRKITTTIE</sequence>
<accession>A0AAD3T851</accession>
<dbReference type="EMBL" id="BSYO01000026">
    <property type="protein sequence ID" value="GMH23762.1"/>
    <property type="molecule type" value="Genomic_DNA"/>
</dbReference>
<keyword evidence="2" id="KW-1185">Reference proteome</keyword>
<protein>
    <submittedName>
        <fullName evidence="1">Uncharacterized protein</fullName>
    </submittedName>
</protein>